<name>A0A0C9VZ09_9AGAM</name>
<dbReference type="AlphaFoldDB" id="A0A0C9VZ09"/>
<accession>A0A0C9VZ09</accession>
<protein>
    <submittedName>
        <fullName evidence="1">Uncharacterized protein</fullName>
    </submittedName>
</protein>
<evidence type="ECO:0000313" key="2">
    <source>
        <dbReference type="Proteomes" id="UP000053820"/>
    </source>
</evidence>
<gene>
    <name evidence="1" type="ORF">HYDPIDRAFT_188405</name>
</gene>
<proteinExistence type="predicted"/>
<evidence type="ECO:0000313" key="1">
    <source>
        <dbReference type="EMBL" id="KIJ63620.1"/>
    </source>
</evidence>
<reference evidence="1 2" key="1">
    <citation type="submission" date="2014-04" db="EMBL/GenBank/DDBJ databases">
        <title>Evolutionary Origins and Diversification of the Mycorrhizal Mutualists.</title>
        <authorList>
            <consortium name="DOE Joint Genome Institute"/>
            <consortium name="Mycorrhizal Genomics Consortium"/>
            <person name="Kohler A."/>
            <person name="Kuo A."/>
            <person name="Nagy L.G."/>
            <person name="Floudas D."/>
            <person name="Copeland A."/>
            <person name="Barry K.W."/>
            <person name="Cichocki N."/>
            <person name="Veneault-Fourrey C."/>
            <person name="LaButti K."/>
            <person name="Lindquist E.A."/>
            <person name="Lipzen A."/>
            <person name="Lundell T."/>
            <person name="Morin E."/>
            <person name="Murat C."/>
            <person name="Riley R."/>
            <person name="Ohm R."/>
            <person name="Sun H."/>
            <person name="Tunlid A."/>
            <person name="Henrissat B."/>
            <person name="Grigoriev I.V."/>
            <person name="Hibbett D.S."/>
            <person name="Martin F."/>
        </authorList>
    </citation>
    <scope>NUCLEOTIDE SEQUENCE [LARGE SCALE GENOMIC DNA]</scope>
    <source>
        <strain evidence="1 2">MD-312</strain>
    </source>
</reference>
<sequence>MNDFFTRNKDVDRTDLAKALRHKCTFTYQDMDNPVKEEAFRSVFVLQLLATGHIHAVIGHVDVPSLNTKKLALCGVSGAVSVSCAALERAILCMHDGVIDSDILADKNAQPKRKPKTPKAFNEATGKESTTKYAFSCTNWKSATLGYYQSVSARGDTGLQVITSMARNVLLIRGADSVEKYLGESHGKSSDEMDERAML</sequence>
<organism evidence="1 2">
    <name type="scientific">Hydnomerulius pinastri MD-312</name>
    <dbReference type="NCBI Taxonomy" id="994086"/>
    <lineage>
        <taxon>Eukaryota</taxon>
        <taxon>Fungi</taxon>
        <taxon>Dikarya</taxon>
        <taxon>Basidiomycota</taxon>
        <taxon>Agaricomycotina</taxon>
        <taxon>Agaricomycetes</taxon>
        <taxon>Agaricomycetidae</taxon>
        <taxon>Boletales</taxon>
        <taxon>Boletales incertae sedis</taxon>
        <taxon>Leucogyrophana</taxon>
    </lineage>
</organism>
<dbReference type="HOGENOM" id="CLU_118683_0_0_1"/>
<dbReference type="OrthoDB" id="2677435at2759"/>
<keyword evidence="2" id="KW-1185">Reference proteome</keyword>
<dbReference type="Proteomes" id="UP000053820">
    <property type="component" value="Unassembled WGS sequence"/>
</dbReference>
<dbReference type="EMBL" id="KN839850">
    <property type="protein sequence ID" value="KIJ63620.1"/>
    <property type="molecule type" value="Genomic_DNA"/>
</dbReference>